<dbReference type="Gene3D" id="3.40.50.150">
    <property type="entry name" value="Vaccinia Virus protein VP39"/>
    <property type="match status" value="1"/>
</dbReference>
<feature type="compositionally biased region" description="Polar residues" evidence="4">
    <location>
        <begin position="134"/>
        <end position="145"/>
    </location>
</feature>
<dbReference type="GO" id="GO:0008171">
    <property type="term" value="F:O-methyltransferase activity"/>
    <property type="evidence" value="ECO:0007669"/>
    <property type="project" value="InterPro"/>
</dbReference>
<evidence type="ECO:0000256" key="4">
    <source>
        <dbReference type="SAM" id="MobiDB-lite"/>
    </source>
</evidence>
<dbReference type="InterPro" id="IPR001077">
    <property type="entry name" value="COMT_C"/>
</dbReference>
<feature type="region of interest" description="Disordered" evidence="4">
    <location>
        <begin position="130"/>
        <end position="182"/>
    </location>
</feature>
<name>A0A1H0X2Y2_9ACTN</name>
<evidence type="ECO:0000256" key="3">
    <source>
        <dbReference type="ARBA" id="ARBA00022691"/>
    </source>
</evidence>
<dbReference type="PANTHER" id="PTHR43712:SF2">
    <property type="entry name" value="O-METHYLTRANSFERASE CICE"/>
    <property type="match status" value="1"/>
</dbReference>
<feature type="domain" description="O-methyltransferase C-terminal" evidence="5">
    <location>
        <begin position="3"/>
        <end position="120"/>
    </location>
</feature>
<evidence type="ECO:0000256" key="2">
    <source>
        <dbReference type="ARBA" id="ARBA00022679"/>
    </source>
</evidence>
<evidence type="ECO:0000259" key="5">
    <source>
        <dbReference type="Pfam" id="PF00891"/>
    </source>
</evidence>
<dbReference type="Proteomes" id="UP000199497">
    <property type="component" value="Unassembled WGS sequence"/>
</dbReference>
<protein>
    <submittedName>
        <fullName evidence="6">O-methyltransferase</fullName>
    </submittedName>
</protein>
<dbReference type="STRING" id="405564.SAMN04487905_1257"/>
<dbReference type="InterPro" id="IPR016461">
    <property type="entry name" value="COMT-like"/>
</dbReference>
<evidence type="ECO:0000256" key="1">
    <source>
        <dbReference type="ARBA" id="ARBA00022603"/>
    </source>
</evidence>
<dbReference type="Gene3D" id="1.10.287.1350">
    <property type="match status" value="1"/>
</dbReference>
<keyword evidence="3" id="KW-0949">S-adenosyl-L-methionine</keyword>
<reference evidence="7" key="1">
    <citation type="submission" date="2016-10" db="EMBL/GenBank/DDBJ databases">
        <authorList>
            <person name="Varghese N."/>
            <person name="Submissions S."/>
        </authorList>
    </citation>
    <scope>NUCLEOTIDE SEQUENCE [LARGE SCALE GENOMIC DNA]</scope>
    <source>
        <strain evidence="7">DSM 46732</strain>
    </source>
</reference>
<dbReference type="SUPFAM" id="SSF53335">
    <property type="entry name" value="S-adenosyl-L-methionine-dependent methyltransferases"/>
    <property type="match status" value="1"/>
</dbReference>
<gene>
    <name evidence="6" type="ORF">SAMN04487905_1257</name>
</gene>
<dbReference type="AlphaFoldDB" id="A0A1H0X2Y2"/>
<dbReference type="Pfam" id="PF00891">
    <property type="entry name" value="Methyltransf_2"/>
    <property type="match status" value="1"/>
</dbReference>
<dbReference type="GO" id="GO:0032259">
    <property type="term" value="P:methylation"/>
    <property type="evidence" value="ECO:0007669"/>
    <property type="project" value="UniProtKB-KW"/>
</dbReference>
<dbReference type="CDD" id="cd02440">
    <property type="entry name" value="AdoMet_MTases"/>
    <property type="match status" value="1"/>
</dbReference>
<sequence length="201" mass="22002">MRGRGKHLREILRRRGDVRGVLFDTESVVVDAVEELRSGELSDRCEIVSGDAREAVPEEGDAYLLSAVLHNWNDETCVRILSRYARAAWPGARILIFEVLLDEAGEWSMMEAVSDLGMFVLFGAPGNVPRGTSPGCSRNQGSTTRVESRSRLRSTSWKRGCPPAHEPRPVRARSVSGVVPSHGGIPPLPDTELCWDPLAGG</sequence>
<dbReference type="InterPro" id="IPR029063">
    <property type="entry name" value="SAM-dependent_MTases_sf"/>
</dbReference>
<keyword evidence="7" id="KW-1185">Reference proteome</keyword>
<dbReference type="PROSITE" id="PS51683">
    <property type="entry name" value="SAM_OMT_II"/>
    <property type="match status" value="1"/>
</dbReference>
<dbReference type="EMBL" id="FNJR01000025">
    <property type="protein sequence ID" value="SDP97304.1"/>
    <property type="molecule type" value="Genomic_DNA"/>
</dbReference>
<keyword evidence="1 6" id="KW-0489">Methyltransferase</keyword>
<dbReference type="PANTHER" id="PTHR43712">
    <property type="entry name" value="PUTATIVE (AFU_ORTHOLOGUE AFUA_4G14580)-RELATED"/>
    <property type="match status" value="1"/>
</dbReference>
<evidence type="ECO:0000313" key="7">
    <source>
        <dbReference type="Proteomes" id="UP000199497"/>
    </source>
</evidence>
<dbReference type="OrthoDB" id="3804952at2"/>
<keyword evidence="2 6" id="KW-0808">Transferase</keyword>
<accession>A0A1H0X2Y2</accession>
<proteinExistence type="predicted"/>
<evidence type="ECO:0000313" key="6">
    <source>
        <dbReference type="EMBL" id="SDP97304.1"/>
    </source>
</evidence>
<organism evidence="6 7">
    <name type="scientific">Actinopolyspora xinjiangensis</name>
    <dbReference type="NCBI Taxonomy" id="405564"/>
    <lineage>
        <taxon>Bacteria</taxon>
        <taxon>Bacillati</taxon>
        <taxon>Actinomycetota</taxon>
        <taxon>Actinomycetes</taxon>
        <taxon>Actinopolysporales</taxon>
        <taxon>Actinopolysporaceae</taxon>
        <taxon>Actinopolyspora</taxon>
    </lineage>
</organism>